<accession>A0A494TNK3</accession>
<evidence type="ECO:0000313" key="3">
    <source>
        <dbReference type="EMBL" id="AYJ87431.1"/>
    </source>
</evidence>
<gene>
    <name evidence="3" type="ORF">D3Y57_17725</name>
</gene>
<keyword evidence="2" id="KW-0732">Signal</keyword>
<evidence type="ECO:0008006" key="5">
    <source>
        <dbReference type="Google" id="ProtNLM"/>
    </source>
</evidence>
<name>A0A494TNK3_SPHPE</name>
<dbReference type="Proteomes" id="UP000276254">
    <property type="component" value="Chromosome"/>
</dbReference>
<sequence length="101" mass="10404">MRNYLIAAAAACVLSSGAYAQADTTSHNPATKNSNAHTTAAAAKGRNSFTEAQAQGRIAKAGYTDVSALTKNENGVWQGTAMKAGAKVNIGLDYKGNVTVR</sequence>
<dbReference type="KEGG" id="spha:D3Y57_17725"/>
<feature type="signal peptide" evidence="2">
    <location>
        <begin position="1"/>
        <end position="20"/>
    </location>
</feature>
<feature type="region of interest" description="Disordered" evidence="1">
    <location>
        <begin position="23"/>
        <end position="43"/>
    </location>
</feature>
<feature type="compositionally biased region" description="Polar residues" evidence="1">
    <location>
        <begin position="23"/>
        <end position="38"/>
    </location>
</feature>
<dbReference type="OrthoDB" id="7376531at2"/>
<evidence type="ECO:0000256" key="1">
    <source>
        <dbReference type="SAM" id="MobiDB-lite"/>
    </source>
</evidence>
<dbReference type="RefSeq" id="WP_121154729.1">
    <property type="nucleotide sequence ID" value="NZ_CP032829.1"/>
</dbReference>
<reference evidence="3 4" key="1">
    <citation type="submission" date="2018-09" db="EMBL/GenBank/DDBJ databases">
        <title>Sphingomonas peninsula sp. nov., isolated from fildes peninsula, Antarctic soil.</title>
        <authorList>
            <person name="Yingchao G."/>
        </authorList>
    </citation>
    <scope>NUCLEOTIDE SEQUENCE [LARGE SCALE GENOMIC DNA]</scope>
    <source>
        <strain evidence="3 4">YZ-8</strain>
    </source>
</reference>
<dbReference type="EMBL" id="CP032829">
    <property type="protein sequence ID" value="AYJ87431.1"/>
    <property type="molecule type" value="Genomic_DNA"/>
</dbReference>
<organism evidence="3 4">
    <name type="scientific">Sphingomonas paeninsulae</name>
    <dbReference type="NCBI Taxonomy" id="2319844"/>
    <lineage>
        <taxon>Bacteria</taxon>
        <taxon>Pseudomonadati</taxon>
        <taxon>Pseudomonadota</taxon>
        <taxon>Alphaproteobacteria</taxon>
        <taxon>Sphingomonadales</taxon>
        <taxon>Sphingomonadaceae</taxon>
        <taxon>Sphingomonas</taxon>
    </lineage>
</organism>
<keyword evidence="4" id="KW-1185">Reference proteome</keyword>
<evidence type="ECO:0000256" key="2">
    <source>
        <dbReference type="SAM" id="SignalP"/>
    </source>
</evidence>
<dbReference type="AlphaFoldDB" id="A0A494TNK3"/>
<protein>
    <recommendedName>
        <fullName evidence="5">PepSY domain-containing protein</fullName>
    </recommendedName>
</protein>
<proteinExistence type="predicted"/>
<feature type="chain" id="PRO_5019848820" description="PepSY domain-containing protein" evidence="2">
    <location>
        <begin position="21"/>
        <end position="101"/>
    </location>
</feature>
<evidence type="ECO:0000313" key="4">
    <source>
        <dbReference type="Proteomes" id="UP000276254"/>
    </source>
</evidence>